<dbReference type="PANTHER" id="PTHR43271">
    <property type="entry name" value="BLL2771 PROTEIN"/>
    <property type="match status" value="1"/>
</dbReference>
<comment type="caution">
    <text evidence="10">The sequence shown here is derived from an EMBL/GenBank/DDBJ whole genome shotgun (WGS) entry which is preliminary data.</text>
</comment>
<dbReference type="Pfam" id="PF07690">
    <property type="entry name" value="MFS_1"/>
    <property type="match status" value="1"/>
</dbReference>
<evidence type="ECO:0000256" key="5">
    <source>
        <dbReference type="ARBA" id="ARBA00022692"/>
    </source>
</evidence>
<dbReference type="CDD" id="cd17324">
    <property type="entry name" value="MFS_NepI_like"/>
    <property type="match status" value="1"/>
</dbReference>
<feature type="transmembrane region" description="Helical" evidence="8">
    <location>
        <begin position="373"/>
        <end position="394"/>
    </location>
</feature>
<comment type="similarity">
    <text evidence="2">Belongs to the major facilitator superfamily.</text>
</comment>
<evidence type="ECO:0000313" key="11">
    <source>
        <dbReference type="Proteomes" id="UP000886476"/>
    </source>
</evidence>
<dbReference type="SUPFAM" id="SSF103473">
    <property type="entry name" value="MFS general substrate transporter"/>
    <property type="match status" value="1"/>
</dbReference>
<feature type="transmembrane region" description="Helical" evidence="8">
    <location>
        <begin position="21"/>
        <end position="45"/>
    </location>
</feature>
<evidence type="ECO:0000256" key="1">
    <source>
        <dbReference type="ARBA" id="ARBA00004651"/>
    </source>
</evidence>
<sequence length="410" mass="42273">MTDLSAEAVPRTDGTHARAAAWRSAVIGFIAFFSLVDLFAAQAMLPALIKHYQVSPAAMGLAVNACTLGMAISSLATGLLSPLIDRRTGIVCSLGLLAIFTALLASAPDLLIFAGLRILQGLCMASAFALTLAYLGEQCSDGEAGGAFAAYITGNVASNLVGRLLSASLTSKLGLEPTFYVFAALNLGGAVLVGATMRRGERMMAGDRTPLRSAAILDHWRNRRLRAAFGLGFCVLFAFIGAFTFVNFVLVRPPLSLGMMEIGLVYVVFLPSIGTTLLAGRIAARTGTRLAIWGSLATAALGLVLMLSSQLAAVLAGMVLVGAGTFFAQAVATGFVGQTAVHDRGVASGIYLASYFAGGIVGTAVLGQLFDRFGWTACVAGIGAALALAGWLAFRLTPPNVQDRLGAAAG</sequence>
<dbReference type="RefSeq" id="WP_172111922.1">
    <property type="nucleotide sequence ID" value="NZ_JABFDN010000005.1"/>
</dbReference>
<evidence type="ECO:0000256" key="8">
    <source>
        <dbReference type="SAM" id="Phobius"/>
    </source>
</evidence>
<evidence type="ECO:0000256" key="4">
    <source>
        <dbReference type="ARBA" id="ARBA00022475"/>
    </source>
</evidence>
<organism evidence="10 11">
    <name type="scientific">Bradyrhizobium aeschynomenes</name>
    <dbReference type="NCBI Taxonomy" id="2734909"/>
    <lineage>
        <taxon>Bacteria</taxon>
        <taxon>Pseudomonadati</taxon>
        <taxon>Pseudomonadota</taxon>
        <taxon>Alphaproteobacteria</taxon>
        <taxon>Hyphomicrobiales</taxon>
        <taxon>Nitrobacteraceae</taxon>
        <taxon>Bradyrhizobium</taxon>
    </lineage>
</organism>
<name>A0ABX2CGM0_9BRAD</name>
<feature type="transmembrane region" description="Helical" evidence="8">
    <location>
        <begin position="314"/>
        <end position="337"/>
    </location>
</feature>
<feature type="transmembrane region" description="Helical" evidence="8">
    <location>
        <begin position="262"/>
        <end position="283"/>
    </location>
</feature>
<feature type="transmembrane region" description="Helical" evidence="8">
    <location>
        <begin position="227"/>
        <end position="250"/>
    </location>
</feature>
<feature type="transmembrane region" description="Helical" evidence="8">
    <location>
        <begin position="177"/>
        <end position="195"/>
    </location>
</feature>
<evidence type="ECO:0000256" key="3">
    <source>
        <dbReference type="ARBA" id="ARBA00022448"/>
    </source>
</evidence>
<keyword evidence="3" id="KW-0813">Transport</keyword>
<comment type="subcellular location">
    <subcellularLocation>
        <location evidence="1">Cell membrane</location>
        <topology evidence="1">Multi-pass membrane protein</topology>
    </subcellularLocation>
</comment>
<dbReference type="Proteomes" id="UP000886476">
    <property type="component" value="Unassembled WGS sequence"/>
</dbReference>
<feature type="transmembrane region" description="Helical" evidence="8">
    <location>
        <begin position="57"/>
        <end position="76"/>
    </location>
</feature>
<keyword evidence="6 8" id="KW-1133">Transmembrane helix</keyword>
<evidence type="ECO:0000256" key="7">
    <source>
        <dbReference type="ARBA" id="ARBA00023136"/>
    </source>
</evidence>
<dbReference type="PROSITE" id="PS50850">
    <property type="entry name" value="MFS"/>
    <property type="match status" value="1"/>
</dbReference>
<feature type="domain" description="Major facilitator superfamily (MFS) profile" evidence="9">
    <location>
        <begin position="23"/>
        <end position="402"/>
    </location>
</feature>
<keyword evidence="4" id="KW-1003">Cell membrane</keyword>
<keyword evidence="7 8" id="KW-0472">Membrane</keyword>
<dbReference type="InterPro" id="IPR020846">
    <property type="entry name" value="MFS_dom"/>
</dbReference>
<dbReference type="EMBL" id="JABFDN010000005">
    <property type="protein sequence ID" value="NPU66820.1"/>
    <property type="molecule type" value="Genomic_DNA"/>
</dbReference>
<keyword evidence="5 8" id="KW-0812">Transmembrane</keyword>
<protein>
    <submittedName>
        <fullName evidence="10">MFS transporter</fullName>
    </submittedName>
</protein>
<evidence type="ECO:0000313" key="10">
    <source>
        <dbReference type="EMBL" id="NPU66820.1"/>
    </source>
</evidence>
<feature type="transmembrane region" description="Helical" evidence="8">
    <location>
        <begin position="290"/>
        <end position="308"/>
    </location>
</feature>
<evidence type="ECO:0000259" key="9">
    <source>
        <dbReference type="PROSITE" id="PS50850"/>
    </source>
</evidence>
<proteinExistence type="inferred from homology"/>
<feature type="transmembrane region" description="Helical" evidence="8">
    <location>
        <begin position="88"/>
        <end position="105"/>
    </location>
</feature>
<keyword evidence="11" id="KW-1185">Reference proteome</keyword>
<dbReference type="Gene3D" id="1.20.1250.20">
    <property type="entry name" value="MFS general substrate transporter like domains"/>
    <property type="match status" value="1"/>
</dbReference>
<reference evidence="10" key="1">
    <citation type="submission" date="2020-05" db="EMBL/GenBank/DDBJ databases">
        <title>Nod-independent and nitrogen-fixing Bradyrhizobium aeschynomene sp. nov. isolated from nodules of Aeschynomene indica.</title>
        <authorList>
            <person name="Zhang Z."/>
        </authorList>
    </citation>
    <scope>NUCLEOTIDE SEQUENCE</scope>
    <source>
        <strain evidence="10">83012</strain>
    </source>
</reference>
<accession>A0ABX2CGM0</accession>
<evidence type="ECO:0000256" key="2">
    <source>
        <dbReference type="ARBA" id="ARBA00008335"/>
    </source>
</evidence>
<gene>
    <name evidence="10" type="ORF">HL667_17590</name>
</gene>
<evidence type="ECO:0000256" key="6">
    <source>
        <dbReference type="ARBA" id="ARBA00022989"/>
    </source>
</evidence>
<dbReference type="InterPro" id="IPR011701">
    <property type="entry name" value="MFS"/>
</dbReference>
<dbReference type="PANTHER" id="PTHR43271:SF2">
    <property type="entry name" value="BLL2771 PROTEIN"/>
    <property type="match status" value="1"/>
</dbReference>
<dbReference type="InterPro" id="IPR036259">
    <property type="entry name" value="MFS_trans_sf"/>
</dbReference>
<feature type="transmembrane region" description="Helical" evidence="8">
    <location>
        <begin position="349"/>
        <end position="367"/>
    </location>
</feature>